<evidence type="ECO:0000313" key="4">
    <source>
        <dbReference type="Proteomes" id="UP000199126"/>
    </source>
</evidence>
<dbReference type="PANTHER" id="PTHR43143">
    <property type="entry name" value="METALLOPHOSPHOESTERASE, CALCINEURIN SUPERFAMILY"/>
    <property type="match status" value="1"/>
</dbReference>
<dbReference type="InterPro" id="IPR002105">
    <property type="entry name" value="Dockerin_1_rpt"/>
</dbReference>
<dbReference type="SUPFAM" id="SSF63446">
    <property type="entry name" value="Type I dockerin domain"/>
    <property type="match status" value="1"/>
</dbReference>
<dbReference type="GO" id="GO:0000272">
    <property type="term" value="P:polysaccharide catabolic process"/>
    <property type="evidence" value="ECO:0007669"/>
    <property type="project" value="InterPro"/>
</dbReference>
<dbReference type="SUPFAM" id="SSF56300">
    <property type="entry name" value="Metallo-dependent phosphatases"/>
    <property type="match status" value="1"/>
</dbReference>
<dbReference type="GO" id="GO:0004553">
    <property type="term" value="F:hydrolase activity, hydrolyzing O-glycosyl compounds"/>
    <property type="evidence" value="ECO:0007669"/>
    <property type="project" value="InterPro"/>
</dbReference>
<proteinExistence type="predicted"/>
<feature type="region of interest" description="Disordered" evidence="1">
    <location>
        <begin position="352"/>
        <end position="383"/>
    </location>
</feature>
<dbReference type="InterPro" id="IPR029052">
    <property type="entry name" value="Metallo-depent_PP-like"/>
</dbReference>
<dbReference type="OrthoDB" id="307523at2157"/>
<dbReference type="Proteomes" id="UP000199126">
    <property type="component" value="Unassembled WGS sequence"/>
</dbReference>
<sequence length="429" mass="47584">MRSDRRSVRRRAVLKALGVGVAAPLVVGGVASTADAASESWTVVVLSDTQKYAENSSLVSYAHDQTRWVVDNHEAENVRFVTHCGDVVENPEERTEWERMDEVMARLDGVVPYSTVPGNHDWVGWFDPRSIEHYRSYFGPARYDGRSWYGGSGPDGLSHYQFFAAGGYEFLHLGLEWEVPGSADDPATPFGWARQLLRRYADRPTIVTTHSYLRDDGDRMERVQGDWGETTVDGNPDPNRATGNAGETTWRELVRTNSQIFAVFNGHFSRDGGESFRVSENDDGLPVYQIMADYQRRRRGGEGWLRLVSFLPGDGAGGDDRIQVRTYSPSLGVFETDADSEFGFDLRFAERFAPSGGDGEGEEDDPEDETLAGDVDGDGDIDADDVGLVQRRIARYDDDVDETAADVDGDGDVDIADAIAIRNRIGTER</sequence>
<name>A0A1H8N0R4_9EURY</name>
<dbReference type="PROSITE" id="PS00448">
    <property type="entry name" value="CLOS_CELLULOSOME_RPT"/>
    <property type="match status" value="1"/>
</dbReference>
<gene>
    <name evidence="3" type="ORF">SAMN04487948_101227</name>
</gene>
<keyword evidence="4" id="KW-1185">Reference proteome</keyword>
<dbReference type="Pfam" id="PF00149">
    <property type="entry name" value="Metallophos"/>
    <property type="match status" value="1"/>
</dbReference>
<dbReference type="AlphaFoldDB" id="A0A1H8N0R4"/>
<dbReference type="PROSITE" id="PS51766">
    <property type="entry name" value="DOCKERIN"/>
    <property type="match status" value="1"/>
</dbReference>
<dbReference type="Gene3D" id="1.10.1330.10">
    <property type="entry name" value="Dockerin domain"/>
    <property type="match status" value="1"/>
</dbReference>
<dbReference type="Gene3D" id="3.60.21.10">
    <property type="match status" value="1"/>
</dbReference>
<evidence type="ECO:0000313" key="3">
    <source>
        <dbReference type="EMBL" id="SEO23093.1"/>
    </source>
</evidence>
<dbReference type="InterPro" id="IPR018247">
    <property type="entry name" value="EF_Hand_1_Ca_BS"/>
</dbReference>
<dbReference type="InterPro" id="IPR036439">
    <property type="entry name" value="Dockerin_dom_sf"/>
</dbReference>
<organism evidence="3 4">
    <name type="scientific">Halogranum amylolyticum</name>
    <dbReference type="NCBI Taxonomy" id="660520"/>
    <lineage>
        <taxon>Archaea</taxon>
        <taxon>Methanobacteriati</taxon>
        <taxon>Methanobacteriota</taxon>
        <taxon>Stenosarchaea group</taxon>
        <taxon>Halobacteria</taxon>
        <taxon>Halobacteriales</taxon>
        <taxon>Haloferacaceae</taxon>
    </lineage>
</organism>
<reference evidence="4" key="1">
    <citation type="submission" date="2016-10" db="EMBL/GenBank/DDBJ databases">
        <authorList>
            <person name="Varghese N."/>
            <person name="Submissions S."/>
        </authorList>
    </citation>
    <scope>NUCLEOTIDE SEQUENCE [LARGE SCALE GENOMIC DNA]</scope>
    <source>
        <strain evidence="4">CGMCC 1.10121</strain>
    </source>
</reference>
<dbReference type="EMBL" id="FODV01000001">
    <property type="protein sequence ID" value="SEO23093.1"/>
    <property type="molecule type" value="Genomic_DNA"/>
</dbReference>
<dbReference type="InterPro" id="IPR004843">
    <property type="entry name" value="Calcineurin-like_PHP"/>
</dbReference>
<dbReference type="InterPro" id="IPR006311">
    <property type="entry name" value="TAT_signal"/>
</dbReference>
<dbReference type="RefSeq" id="WP_089820616.1">
    <property type="nucleotide sequence ID" value="NZ_FODV01000001.1"/>
</dbReference>
<dbReference type="InterPro" id="IPR016134">
    <property type="entry name" value="Dockerin_dom"/>
</dbReference>
<evidence type="ECO:0000256" key="1">
    <source>
        <dbReference type="SAM" id="MobiDB-lite"/>
    </source>
</evidence>
<feature type="domain" description="Dockerin" evidence="2">
    <location>
        <begin position="368"/>
        <end position="429"/>
    </location>
</feature>
<dbReference type="Pfam" id="PF00404">
    <property type="entry name" value="Dockerin_1"/>
    <property type="match status" value="1"/>
</dbReference>
<feature type="compositionally biased region" description="Acidic residues" evidence="1">
    <location>
        <begin position="359"/>
        <end position="383"/>
    </location>
</feature>
<dbReference type="PANTHER" id="PTHR43143:SF5">
    <property type="entry name" value="SECRETED PROTEIN"/>
    <property type="match status" value="1"/>
</dbReference>
<dbReference type="PROSITE" id="PS51318">
    <property type="entry name" value="TAT"/>
    <property type="match status" value="1"/>
</dbReference>
<protein>
    <submittedName>
        <fullName evidence="3">Calcineurin-like phosphoesterase</fullName>
    </submittedName>
</protein>
<evidence type="ECO:0000259" key="2">
    <source>
        <dbReference type="PROSITE" id="PS51766"/>
    </source>
</evidence>
<accession>A0A1H8N0R4</accession>
<dbReference type="PROSITE" id="PS00018">
    <property type="entry name" value="EF_HAND_1"/>
    <property type="match status" value="1"/>
</dbReference>
<dbReference type="InterPro" id="IPR051918">
    <property type="entry name" value="STPP_CPPED1"/>
</dbReference>